<evidence type="ECO:0000256" key="3">
    <source>
        <dbReference type="ARBA" id="ARBA00022737"/>
    </source>
</evidence>
<dbReference type="Pfam" id="PF00096">
    <property type="entry name" value="zf-C2H2"/>
    <property type="match status" value="4"/>
</dbReference>
<dbReference type="GO" id="GO:0001228">
    <property type="term" value="F:DNA-binding transcription activator activity, RNA polymerase II-specific"/>
    <property type="evidence" value="ECO:0007669"/>
    <property type="project" value="EnsemblFungi"/>
</dbReference>
<dbReference type="AlphaFoldDB" id="I6NDN6"/>
<dbReference type="InParanoid" id="I6NDN6"/>
<feature type="region of interest" description="Disordered" evidence="8">
    <location>
        <begin position="1"/>
        <end position="175"/>
    </location>
</feature>
<feature type="compositionally biased region" description="Polar residues" evidence="8">
    <location>
        <begin position="664"/>
        <end position="679"/>
    </location>
</feature>
<feature type="domain" description="C2H2-type" evidence="9">
    <location>
        <begin position="575"/>
        <end position="600"/>
    </location>
</feature>
<dbReference type="FunFam" id="3.30.160.60:FF:002157">
    <property type="entry name" value="Transcription factor"/>
    <property type="match status" value="1"/>
</dbReference>
<reference evidence="10 11" key="1">
    <citation type="journal article" date="2011" name="G3 (Bethesda)">
        <title>Genome evolution in the Eremothecium clade of the Saccharomyces complex revealed by comparative genomics.</title>
        <authorList>
            <person name="Wendland J."/>
            <person name="Walther A."/>
        </authorList>
    </citation>
    <scope>NUCLEOTIDE SEQUENCE [LARGE SCALE GENOMIC DNA]</scope>
    <source>
        <strain evidence="11">CBS 270.75 / DBVPG 7215 / KCTC 17166 / NRRL Y-17582</strain>
    </source>
</reference>
<dbReference type="FunFam" id="3.30.160.60:FF:001907">
    <property type="entry name" value="AZF1 (YOR113W)"/>
    <property type="match status" value="1"/>
</dbReference>
<keyword evidence="11" id="KW-1185">Reference proteome</keyword>
<dbReference type="FunFam" id="3.30.160.60:FF:002224">
    <property type="entry name" value="AZF1p Zinc-finger transcription factor"/>
    <property type="match status" value="1"/>
</dbReference>
<dbReference type="PANTHER" id="PTHR16515:SF49">
    <property type="entry name" value="GASTRULA ZINC FINGER PROTEIN XLCGF49.1-LIKE-RELATED"/>
    <property type="match status" value="1"/>
</dbReference>
<feature type="compositionally biased region" description="Polar residues" evidence="8">
    <location>
        <begin position="38"/>
        <end position="56"/>
    </location>
</feature>
<feature type="region of interest" description="Disordered" evidence="8">
    <location>
        <begin position="726"/>
        <end position="775"/>
    </location>
</feature>
<feature type="region of interest" description="Disordered" evidence="8">
    <location>
        <begin position="192"/>
        <end position="237"/>
    </location>
</feature>
<evidence type="ECO:0000256" key="4">
    <source>
        <dbReference type="ARBA" id="ARBA00022771"/>
    </source>
</evidence>
<keyword evidence="5" id="KW-0862">Zinc</keyword>
<keyword evidence="2" id="KW-0479">Metal-binding</keyword>
<feature type="compositionally biased region" description="Polar residues" evidence="8">
    <location>
        <begin position="754"/>
        <end position="775"/>
    </location>
</feature>
<dbReference type="SUPFAM" id="SSF57667">
    <property type="entry name" value="beta-beta-alpha zinc fingers"/>
    <property type="match status" value="2"/>
</dbReference>
<name>I6NDN6_ERECY</name>
<keyword evidence="4 7" id="KW-0863">Zinc-finger</keyword>
<organism evidence="10 11">
    <name type="scientific">Eremothecium cymbalariae (strain CBS 270.75 / DBVPG 7215 / KCTC 17166 / NRRL Y-17582)</name>
    <name type="common">Yeast</name>
    <dbReference type="NCBI Taxonomy" id="931890"/>
    <lineage>
        <taxon>Eukaryota</taxon>
        <taxon>Fungi</taxon>
        <taxon>Dikarya</taxon>
        <taxon>Ascomycota</taxon>
        <taxon>Saccharomycotina</taxon>
        <taxon>Saccharomycetes</taxon>
        <taxon>Saccharomycetales</taxon>
        <taxon>Saccharomycetaceae</taxon>
        <taxon>Eremothecium</taxon>
    </lineage>
</organism>
<feature type="compositionally biased region" description="Gly residues" evidence="8">
    <location>
        <begin position="196"/>
        <end position="211"/>
    </location>
</feature>
<evidence type="ECO:0000259" key="9">
    <source>
        <dbReference type="PROSITE" id="PS50157"/>
    </source>
</evidence>
<evidence type="ECO:0000256" key="2">
    <source>
        <dbReference type="ARBA" id="ARBA00022723"/>
    </source>
</evidence>
<dbReference type="GeneID" id="11470804"/>
<feature type="compositionally biased region" description="Low complexity" evidence="8">
    <location>
        <begin position="1"/>
        <end position="37"/>
    </location>
</feature>
<dbReference type="KEGG" id="erc:Ecym_5424"/>
<feature type="compositionally biased region" description="Low complexity" evidence="8">
    <location>
        <begin position="388"/>
        <end position="400"/>
    </location>
</feature>
<dbReference type="OMA" id="YCHKCFT"/>
<dbReference type="STRING" id="931890.I6NDN6"/>
<dbReference type="PROSITE" id="PS50157">
    <property type="entry name" value="ZINC_FINGER_C2H2_2"/>
    <property type="match status" value="4"/>
</dbReference>
<evidence type="ECO:0000256" key="6">
    <source>
        <dbReference type="ARBA" id="ARBA00023242"/>
    </source>
</evidence>
<dbReference type="HOGENOM" id="CLU_010433_1_0_1"/>
<dbReference type="PROSITE" id="PS00028">
    <property type="entry name" value="ZINC_FINGER_C2H2_1"/>
    <property type="match status" value="4"/>
</dbReference>
<dbReference type="FunCoup" id="I6NDN6">
    <property type="interactions" value="204"/>
</dbReference>
<evidence type="ECO:0000313" key="10">
    <source>
        <dbReference type="EMBL" id="AET40178.1"/>
    </source>
</evidence>
<feature type="compositionally biased region" description="Basic and acidic residues" evidence="8">
    <location>
        <begin position="369"/>
        <end position="379"/>
    </location>
</feature>
<dbReference type="PANTHER" id="PTHR16515">
    <property type="entry name" value="PR DOMAIN ZINC FINGER PROTEIN"/>
    <property type="match status" value="1"/>
</dbReference>
<dbReference type="EMBL" id="CP002501">
    <property type="protein sequence ID" value="AET40178.1"/>
    <property type="molecule type" value="Genomic_DNA"/>
</dbReference>
<dbReference type="GO" id="GO:0005829">
    <property type="term" value="C:cytosol"/>
    <property type="evidence" value="ECO:0007669"/>
    <property type="project" value="EnsemblFungi"/>
</dbReference>
<dbReference type="SMART" id="SM00355">
    <property type="entry name" value="ZnF_C2H2"/>
    <property type="match status" value="4"/>
</dbReference>
<feature type="compositionally biased region" description="Low complexity" evidence="8">
    <location>
        <begin position="212"/>
        <end position="225"/>
    </location>
</feature>
<feature type="domain" description="C2H2-type" evidence="9">
    <location>
        <begin position="491"/>
        <end position="518"/>
    </location>
</feature>
<proteinExistence type="predicted"/>
<feature type="region of interest" description="Disordered" evidence="8">
    <location>
        <begin position="275"/>
        <end position="301"/>
    </location>
</feature>
<dbReference type="InterPro" id="IPR036236">
    <property type="entry name" value="Znf_C2H2_sf"/>
</dbReference>
<dbReference type="RefSeq" id="XP_003646995.1">
    <property type="nucleotide sequence ID" value="XM_003646947.1"/>
</dbReference>
<dbReference type="Gene3D" id="3.30.160.60">
    <property type="entry name" value="Classic Zinc Finger"/>
    <property type="match status" value="4"/>
</dbReference>
<feature type="region of interest" description="Disordered" evidence="8">
    <location>
        <begin position="639"/>
        <end position="697"/>
    </location>
</feature>
<accession>I6NDN6</accession>
<dbReference type="Proteomes" id="UP000006790">
    <property type="component" value="Chromosome 5"/>
</dbReference>
<keyword evidence="6" id="KW-0539">Nucleus</keyword>
<feature type="compositionally biased region" description="Gly residues" evidence="8">
    <location>
        <begin position="63"/>
        <end position="84"/>
    </location>
</feature>
<dbReference type="FunFam" id="3.30.160.60:FF:002490">
    <property type="entry name" value="Krueppel protein"/>
    <property type="match status" value="1"/>
</dbReference>
<gene>
    <name evidence="10" type="ordered locus">Ecym_5424</name>
</gene>
<feature type="compositionally biased region" description="Polar residues" evidence="8">
    <location>
        <begin position="342"/>
        <end position="368"/>
    </location>
</feature>
<evidence type="ECO:0000256" key="7">
    <source>
        <dbReference type="PROSITE-ProRule" id="PRU00042"/>
    </source>
</evidence>
<feature type="region of interest" description="Disordered" evidence="8">
    <location>
        <begin position="341"/>
        <end position="404"/>
    </location>
</feature>
<dbReference type="GO" id="GO:0060237">
    <property type="term" value="P:regulation of fungal-type cell wall organization"/>
    <property type="evidence" value="ECO:0007669"/>
    <property type="project" value="EnsemblFungi"/>
</dbReference>
<feature type="compositionally biased region" description="Polar residues" evidence="8">
    <location>
        <begin position="289"/>
        <end position="300"/>
    </location>
</feature>
<sequence>MVGQSSSSTTGGTSQQRRGGTHGTGQSQQSRQDSMSMYTNFSQQRLSTDSSISSFLNIDGQGERGSGGGGGGGGGSGGGGGGSGTEIPYGRGYSIINAWPSSQNEHGGGGTNGGAAAFPTGRRTSEQLEPFSMPRFKTPSYSQGRSGNAVGHMQIGGGGGSGGSSGRGESVSSSKRNSIFFGTSETAELDFFNQATGGGPGGSSASGGPSGSSGNKMGPPVLKPGQVPPPGTHHQNEDIDVFFNHSLSRKNSIKFNADDFAEFQFKRRDSSVRATLDNNNYVPGPPPTNMNTKRSGQSLSPVGKDNDEMGIDPEVAVADASAVDDVEETLKRHLSPLMAGIANSNRSPVPTPSGTTGVAVNKHPGSNNERQHDSGEPKLKRQRTKKLATASSSSVNSSASTDHQMAAKLKEALTADDNDTATLEEARPLLGATKVDQLMLVIQARKKGVTEKVPRNADGSLMLEDAPSIIPPPSQLVGGVEKPKSRGVKQHECPYCHKCFTQSTHLEVHVRSHIGYKPFQCEYCGKRFTQGGNLRTHVRLHTGERPYECDKCGKRFSRKGNLAAHMLTHENHKPFQCKLDDCNKSFTQLGNMKAHQNRFHLQTLNRLTQKLAEMNPSEDMPSKERELLEYFASLYKNSNRGIKGRGKGNTRIVPSLDSEDDSKNSSAGPVNAGVQQRRQPYQGVQPGSTASPADHLPDPTIVAARALGSLKPIAKKKSLSDLNYSLEIDDPKDTDTNEFSFHEPAFGSRRTEETTTNAEKNSNGEVQFKNVFSGN</sequence>
<dbReference type="InterPro" id="IPR050331">
    <property type="entry name" value="Zinc_finger"/>
</dbReference>
<dbReference type="GO" id="GO:0000978">
    <property type="term" value="F:RNA polymerase II cis-regulatory region sequence-specific DNA binding"/>
    <property type="evidence" value="ECO:0007669"/>
    <property type="project" value="EnsemblFungi"/>
</dbReference>
<keyword evidence="3" id="KW-0677">Repeat</keyword>
<evidence type="ECO:0000256" key="8">
    <source>
        <dbReference type="SAM" id="MobiDB-lite"/>
    </source>
</evidence>
<feature type="domain" description="C2H2-type" evidence="9">
    <location>
        <begin position="547"/>
        <end position="574"/>
    </location>
</feature>
<dbReference type="GO" id="GO:0008270">
    <property type="term" value="F:zinc ion binding"/>
    <property type="evidence" value="ECO:0007669"/>
    <property type="project" value="UniProtKB-KW"/>
</dbReference>
<evidence type="ECO:0000256" key="1">
    <source>
        <dbReference type="ARBA" id="ARBA00004123"/>
    </source>
</evidence>
<dbReference type="eggNOG" id="KOG1721">
    <property type="taxonomic scope" value="Eukaryota"/>
</dbReference>
<dbReference type="OrthoDB" id="427030at2759"/>
<comment type="subcellular location">
    <subcellularLocation>
        <location evidence="1">Nucleus</location>
    </subcellularLocation>
</comment>
<dbReference type="GO" id="GO:0071322">
    <property type="term" value="P:cellular response to carbohydrate stimulus"/>
    <property type="evidence" value="ECO:0007669"/>
    <property type="project" value="EnsemblFungi"/>
</dbReference>
<dbReference type="InterPro" id="IPR013087">
    <property type="entry name" value="Znf_C2H2_type"/>
</dbReference>
<feature type="domain" description="C2H2-type" evidence="9">
    <location>
        <begin position="519"/>
        <end position="546"/>
    </location>
</feature>
<feature type="compositionally biased region" description="Gly residues" evidence="8">
    <location>
        <begin position="154"/>
        <end position="166"/>
    </location>
</feature>
<evidence type="ECO:0000313" key="11">
    <source>
        <dbReference type="Proteomes" id="UP000006790"/>
    </source>
</evidence>
<protein>
    <recommendedName>
        <fullName evidence="9">C2H2-type domain-containing protein</fullName>
    </recommendedName>
</protein>
<evidence type="ECO:0000256" key="5">
    <source>
        <dbReference type="ARBA" id="ARBA00022833"/>
    </source>
</evidence>
<dbReference type="GO" id="GO:0005634">
    <property type="term" value="C:nucleus"/>
    <property type="evidence" value="ECO:0007669"/>
    <property type="project" value="UniProtKB-SubCell"/>
</dbReference>